<reference evidence="4 7" key="4">
    <citation type="journal article" date="2014" name="BMC Genomics">
        <title>An improved genome release (version Mt4.0) for the model legume Medicago truncatula.</title>
        <authorList>
            <person name="Tang H."/>
            <person name="Krishnakumar V."/>
            <person name="Bidwell S."/>
            <person name="Rosen B."/>
            <person name="Chan A."/>
            <person name="Zhou S."/>
            <person name="Gentzbittel L."/>
            <person name="Childs K.L."/>
            <person name="Yandell M."/>
            <person name="Gundlach H."/>
            <person name="Mayer K.F."/>
            <person name="Schwartz D.C."/>
            <person name="Town C.D."/>
        </authorList>
    </citation>
    <scope>GENOME REANNOTATION</scope>
    <source>
        <strain evidence="6 7">cv. Jemalong A17</strain>
    </source>
</reference>
<reference evidence="5" key="7">
    <citation type="journal article" date="2018" name="Nat. Plants">
        <title>Whole-genome landscape of Medicago truncatula symbiotic genes.</title>
        <authorList>
            <person name="Pecrix Y."/>
            <person name="Gamas P."/>
            <person name="Carrere S."/>
        </authorList>
    </citation>
    <scope>NUCLEOTIDE SEQUENCE</scope>
    <source>
        <tissue evidence="5">Leaves</tissue>
    </source>
</reference>
<dbReference type="InterPro" id="IPR039299">
    <property type="entry name" value="SEOA"/>
</dbReference>
<dbReference type="PANTHER" id="PTHR33232:SF21">
    <property type="entry name" value="SIEVE ELEMENT OCCLUSION-RELATED"/>
    <property type="match status" value="1"/>
</dbReference>
<protein>
    <submittedName>
        <fullName evidence="5">Putative sieve element occlusion</fullName>
    </submittedName>
    <submittedName>
        <fullName evidence="3">Sieve element occlusion by forisomes 1</fullName>
    </submittedName>
    <submittedName>
        <fullName evidence="4">Sieve element occlusion protein</fullName>
    </submittedName>
</protein>
<evidence type="ECO:0000313" key="3">
    <source>
        <dbReference type="EMBL" id="ABV32455.1"/>
    </source>
</evidence>
<dbReference type="InterPro" id="IPR027944">
    <property type="entry name" value="SEO_C"/>
</dbReference>
<evidence type="ECO:0000313" key="5">
    <source>
        <dbReference type="EMBL" id="RHN80323.1"/>
    </source>
</evidence>
<dbReference type="eggNOG" id="ENOG502SJ4F">
    <property type="taxonomic scope" value="Eukaryota"/>
</dbReference>
<dbReference type="HOGENOM" id="CLU_025476_0_0_1"/>
<dbReference type="EnsemblPlants" id="AES61032">
    <property type="protein sequence ID" value="AES61032"/>
    <property type="gene ID" value="MTR_1g075180"/>
</dbReference>
<proteinExistence type="evidence at transcript level"/>
<dbReference type="PANTHER" id="PTHR33232">
    <property type="entry name" value="PROTEIN SIEVE ELEMENT OCCLUSION B-LIKE"/>
    <property type="match status" value="1"/>
</dbReference>
<evidence type="ECO:0000313" key="8">
    <source>
        <dbReference type="Proteomes" id="UP000265566"/>
    </source>
</evidence>
<dbReference type="STRING" id="3880.A8C978"/>
<accession>A8C978</accession>
<dbReference type="Proteomes" id="UP000002051">
    <property type="component" value="Unassembled WGS sequence"/>
</dbReference>
<reference evidence="3" key="1">
    <citation type="journal article" date="2007" name="Plant Mol. Biol.">
        <title>Spatial and temporal regulation of the forisome gene for1 in the phloem during plant development.</title>
        <authorList>
            <person name="Noll G.A."/>
            <person name="Fontanellaz M.E."/>
            <person name="Ruping B."/>
            <person name="Ashoub A."/>
            <person name="van Bel A.J."/>
            <person name="Fischer R."/>
            <person name="Knoblauch M."/>
            <person name="Prufer D."/>
        </authorList>
    </citation>
    <scope>NUCLEOTIDE SEQUENCE</scope>
</reference>
<dbReference type="PaxDb" id="3880-AES61032"/>
<dbReference type="GO" id="GO:0010088">
    <property type="term" value="P:phloem development"/>
    <property type="evidence" value="ECO:0007669"/>
    <property type="project" value="InterPro"/>
</dbReference>
<keyword evidence="7" id="KW-1185">Reference proteome</keyword>
<gene>
    <name evidence="3" type="primary">SEO-F1</name>
    <name evidence="6" type="synonym">11431210</name>
    <name evidence="4" type="ordered locus">MTR_1g075180</name>
    <name evidence="5" type="ORF">MtrunA17_Chr1g0187001</name>
</gene>
<dbReference type="InterPro" id="IPR027942">
    <property type="entry name" value="SEO_N"/>
</dbReference>
<dbReference type="Pfam" id="PF14576">
    <property type="entry name" value="SEO_N"/>
    <property type="match status" value="1"/>
</dbReference>
<feature type="domain" description="Sieve element occlusion C-terminal" evidence="2">
    <location>
        <begin position="443"/>
        <end position="635"/>
    </location>
</feature>
<dbReference type="Proteomes" id="UP000265566">
    <property type="component" value="Chromosome 1"/>
</dbReference>
<sequence length="647" mass="74836">MSLSNGTKLPNPFDLDESQILDKVYLTHLHDDDKCDKDVLFHILSNVILRTRLAESRAEFEPEFRTLKLISCQMITTPRGERYVHQTTMWILQQLKTYSWDAKALIALAAFTLEYGNLLYLTETSTSSDQLVNSLKILNQIQNRKVTVPATDLVELIMDVLLHIHEWATRSGVGYNTLDVPSLSDALQDIPVAVYWIIASTVAATGNIIGVSDYTLSDFKEKLNFVDSKLKEHLKLSKWQIDSVEEYLKRKKAISNPKDIIDFLKLLIQRNGDNLLIYDGTTKNKTDIEVFKDKYVLLFISSLNKVDDEILLLNSIHDRLQDNPQVIKGYKKEDFKILWIPIWDVDDQKIKFDSLKNKIRFYAVDYFSELPGIRLIREHLNYSDKPIVPVLSPLGEKMNDDAMDLIFQWGIDALPFRKQDGYDLTQKWKWFWDVTKRVNLGIQVKGDRYIFIYGGSDKKWIQDFTLALEKTKRHETILRADAIIEHYHLGKDDPKIVPRFWIEIESKRLKKHQDGIDCEIQDIVKSLLCLKQDPQGWVILTKGYNVKLLGHGEPMYQTLADFDIWKDRVLQKEGFDIAFKEYYDTKVKDTYVKQPCEIINVDNNINGNVIATISCPNPTCGRVMEVSSVNYKCCHRDDAAAPQNGKI</sequence>
<evidence type="ECO:0000313" key="7">
    <source>
        <dbReference type="Proteomes" id="UP000002051"/>
    </source>
</evidence>
<dbReference type="KEGG" id="mtr:11431210"/>
<dbReference type="EMBL" id="PSQE01000001">
    <property type="protein sequence ID" value="RHN80323.1"/>
    <property type="molecule type" value="Genomic_DNA"/>
</dbReference>
<dbReference type="EMBL" id="EU016204">
    <property type="protein sequence ID" value="ABV32455.1"/>
    <property type="molecule type" value="mRNA"/>
</dbReference>
<dbReference type="Gramene" id="rna4233">
    <property type="protein sequence ID" value="RHN80323.1"/>
    <property type="gene ID" value="gene4233"/>
</dbReference>
<dbReference type="AlphaFoldDB" id="A8C978"/>
<dbReference type="Pfam" id="PF14577">
    <property type="entry name" value="SEO_C"/>
    <property type="match status" value="1"/>
</dbReference>
<feature type="domain" description="Sieve element occlusion N-terminal" evidence="1">
    <location>
        <begin position="16"/>
        <end position="253"/>
    </location>
</feature>
<dbReference type="ProMEX" id="A8C978"/>
<reference evidence="6" key="5">
    <citation type="submission" date="2015-04" db="UniProtKB">
        <authorList>
            <consortium name="EnsemblPlants"/>
        </authorList>
    </citation>
    <scope>IDENTIFICATION</scope>
    <source>
        <strain evidence="6">cv. Jemalong A17</strain>
    </source>
</reference>
<dbReference type="OrthoDB" id="1355027at2759"/>
<evidence type="ECO:0000259" key="2">
    <source>
        <dbReference type="Pfam" id="PF14577"/>
    </source>
</evidence>
<reference evidence="4 7" key="3">
    <citation type="journal article" date="2011" name="Nature">
        <title>The Medicago genome provides insight into the evolution of rhizobial symbioses.</title>
        <authorList>
            <person name="Young N.D."/>
            <person name="Debelle F."/>
            <person name="Oldroyd G.E."/>
            <person name="Geurts R."/>
            <person name="Cannon S.B."/>
            <person name="Udvardi M.K."/>
            <person name="Benedito V.A."/>
            <person name="Mayer K.F."/>
            <person name="Gouzy J."/>
            <person name="Schoof H."/>
            <person name="Van de Peer Y."/>
            <person name="Proost S."/>
            <person name="Cook D.R."/>
            <person name="Meyers B.C."/>
            <person name="Spannagl M."/>
            <person name="Cheung F."/>
            <person name="De Mita S."/>
            <person name="Krishnakumar V."/>
            <person name="Gundlach H."/>
            <person name="Zhou S."/>
            <person name="Mudge J."/>
            <person name="Bharti A.K."/>
            <person name="Murray J.D."/>
            <person name="Naoumkina M.A."/>
            <person name="Rosen B."/>
            <person name="Silverstein K.A."/>
            <person name="Tang H."/>
            <person name="Rombauts S."/>
            <person name="Zhao P.X."/>
            <person name="Zhou P."/>
            <person name="Barbe V."/>
            <person name="Bardou P."/>
            <person name="Bechner M."/>
            <person name="Bellec A."/>
            <person name="Berger A."/>
            <person name="Berges H."/>
            <person name="Bidwell S."/>
            <person name="Bisseling T."/>
            <person name="Choisne N."/>
            <person name="Couloux A."/>
            <person name="Denny R."/>
            <person name="Deshpande S."/>
            <person name="Dai X."/>
            <person name="Doyle J.J."/>
            <person name="Dudez A.M."/>
            <person name="Farmer A.D."/>
            <person name="Fouteau S."/>
            <person name="Franken C."/>
            <person name="Gibelin C."/>
            <person name="Gish J."/>
            <person name="Goldstein S."/>
            <person name="Gonzalez A.J."/>
            <person name="Green P.J."/>
            <person name="Hallab A."/>
            <person name="Hartog M."/>
            <person name="Hua A."/>
            <person name="Humphray S.J."/>
            <person name="Jeong D.H."/>
            <person name="Jing Y."/>
            <person name="Jocker A."/>
            <person name="Kenton S.M."/>
            <person name="Kim D.J."/>
            <person name="Klee K."/>
            <person name="Lai H."/>
            <person name="Lang C."/>
            <person name="Lin S."/>
            <person name="Macmil S.L."/>
            <person name="Magdelenat G."/>
            <person name="Matthews L."/>
            <person name="McCorrison J."/>
            <person name="Monaghan E.L."/>
            <person name="Mun J.H."/>
            <person name="Najar F.Z."/>
            <person name="Nicholson C."/>
            <person name="Noirot C."/>
            <person name="O'Bleness M."/>
            <person name="Paule C.R."/>
            <person name="Poulain J."/>
            <person name="Prion F."/>
            <person name="Qin B."/>
            <person name="Qu C."/>
            <person name="Retzel E.F."/>
            <person name="Riddle C."/>
            <person name="Sallet E."/>
            <person name="Samain S."/>
            <person name="Samson N."/>
            <person name="Sanders I."/>
            <person name="Saurat O."/>
            <person name="Scarpelli C."/>
            <person name="Schiex T."/>
            <person name="Segurens B."/>
            <person name="Severin A.J."/>
            <person name="Sherrier D.J."/>
            <person name="Shi R."/>
            <person name="Sims S."/>
            <person name="Singer S.R."/>
            <person name="Sinharoy S."/>
            <person name="Sterck L."/>
            <person name="Viollet A."/>
            <person name="Wang B.B."/>
            <person name="Wang K."/>
            <person name="Wang M."/>
            <person name="Wang X."/>
            <person name="Warfsmann J."/>
            <person name="Weissenbach J."/>
            <person name="White D.D."/>
            <person name="White J.D."/>
            <person name="Wiley G.B."/>
            <person name="Wincker P."/>
            <person name="Xing Y."/>
            <person name="Yang L."/>
            <person name="Yao Z."/>
            <person name="Ying F."/>
            <person name="Zhai J."/>
            <person name="Zhou L."/>
            <person name="Zuber A."/>
            <person name="Denarie J."/>
            <person name="Dixon R.A."/>
            <person name="May G.D."/>
            <person name="Schwartz D.C."/>
            <person name="Rogers J."/>
            <person name="Quetier F."/>
            <person name="Town C.D."/>
            <person name="Roe B.A."/>
        </authorList>
    </citation>
    <scope>NUCLEOTIDE SEQUENCE [LARGE SCALE GENOMIC DNA]</scope>
    <source>
        <strain evidence="4">A17</strain>
        <strain evidence="6 7">cv. Jemalong A17</strain>
    </source>
</reference>
<name>A8C978_MEDTR</name>
<dbReference type="ExpressionAtlas" id="A8C978">
    <property type="expression patterns" value="differential"/>
</dbReference>
<reference evidence="8" key="6">
    <citation type="journal article" date="2018" name="Nat. Plants">
        <title>Whole-genome landscape of Medicago truncatula symbiotic genes.</title>
        <authorList>
            <person name="Pecrix Y."/>
            <person name="Staton S.E."/>
            <person name="Sallet E."/>
            <person name="Lelandais-Briere C."/>
            <person name="Moreau S."/>
            <person name="Carrere S."/>
            <person name="Blein T."/>
            <person name="Jardinaud M.F."/>
            <person name="Latrasse D."/>
            <person name="Zouine M."/>
            <person name="Zahm M."/>
            <person name="Kreplak J."/>
            <person name="Mayjonade B."/>
            <person name="Satge C."/>
            <person name="Perez M."/>
            <person name="Cauet S."/>
            <person name="Marande W."/>
            <person name="Chantry-Darmon C."/>
            <person name="Lopez-Roques C."/>
            <person name="Bouchez O."/>
            <person name="Berard A."/>
            <person name="Debelle F."/>
            <person name="Munos S."/>
            <person name="Bendahmane A."/>
            <person name="Berges H."/>
            <person name="Niebel A."/>
            <person name="Buitink J."/>
            <person name="Frugier F."/>
            <person name="Benhamed M."/>
            <person name="Crespi M."/>
            <person name="Gouzy J."/>
            <person name="Gamas P."/>
        </authorList>
    </citation>
    <scope>NUCLEOTIDE SEQUENCE [LARGE SCALE GENOMIC DNA]</scope>
    <source>
        <strain evidence="8">cv. Jemalong A17</strain>
    </source>
</reference>
<dbReference type="EMBL" id="CM001217">
    <property type="protein sequence ID" value="AES61032.1"/>
    <property type="molecule type" value="Genomic_DNA"/>
</dbReference>
<organism evidence="3">
    <name type="scientific">Medicago truncatula</name>
    <name type="common">Barrel medic</name>
    <name type="synonym">Medicago tribuloides</name>
    <dbReference type="NCBI Taxonomy" id="3880"/>
    <lineage>
        <taxon>Eukaryota</taxon>
        <taxon>Viridiplantae</taxon>
        <taxon>Streptophyta</taxon>
        <taxon>Embryophyta</taxon>
        <taxon>Tracheophyta</taxon>
        <taxon>Spermatophyta</taxon>
        <taxon>Magnoliopsida</taxon>
        <taxon>eudicotyledons</taxon>
        <taxon>Gunneridae</taxon>
        <taxon>Pentapetalae</taxon>
        <taxon>rosids</taxon>
        <taxon>fabids</taxon>
        <taxon>Fabales</taxon>
        <taxon>Fabaceae</taxon>
        <taxon>Papilionoideae</taxon>
        <taxon>50 kb inversion clade</taxon>
        <taxon>NPAAA clade</taxon>
        <taxon>Hologalegina</taxon>
        <taxon>IRL clade</taxon>
        <taxon>Trifolieae</taxon>
        <taxon>Medicago</taxon>
    </lineage>
</organism>
<evidence type="ECO:0000259" key="1">
    <source>
        <dbReference type="Pfam" id="PF14576"/>
    </source>
</evidence>
<evidence type="ECO:0000313" key="6">
    <source>
        <dbReference type="EnsemblPlants" id="AES61032"/>
    </source>
</evidence>
<evidence type="ECO:0000313" key="4">
    <source>
        <dbReference type="EMBL" id="AES61032.1"/>
    </source>
</evidence>
<reference evidence="3" key="2">
    <citation type="journal article" date="2010" name="BMC Plant Biol.">
        <title>Molecular and phylogenetic characterization of the sieve element occlusion gene family in Fabaceae and non-Fabaceae plants.</title>
        <authorList>
            <person name="Ruping B."/>
            <person name="Ernst A.M."/>
            <person name="Jekat S.B."/>
            <person name="Nordzieke S."/>
            <person name="Reineke A.R."/>
            <person name="Muller B."/>
            <person name="Bornberg-Bauer E."/>
            <person name="Prufer D."/>
            <person name="Noll G.A."/>
        </authorList>
    </citation>
    <scope>NUCLEOTIDE SEQUENCE</scope>
</reference>
<dbReference type="GeneID" id="11431210"/>
<dbReference type="OMA" id="VPRFWIE"/>